<keyword evidence="6 7" id="KW-0472">Membrane</keyword>
<keyword evidence="3" id="KW-1003">Cell membrane</keyword>
<evidence type="ECO:0000256" key="3">
    <source>
        <dbReference type="ARBA" id="ARBA00022475"/>
    </source>
</evidence>
<evidence type="ECO:0000313" key="9">
    <source>
        <dbReference type="Proteomes" id="UP000425817"/>
    </source>
</evidence>
<comment type="subcellular location">
    <subcellularLocation>
        <location evidence="1">Cell membrane</location>
        <topology evidence="1">Multi-pass membrane protein</topology>
    </subcellularLocation>
</comment>
<feature type="transmembrane region" description="Helical" evidence="7">
    <location>
        <begin position="44"/>
        <end position="75"/>
    </location>
</feature>
<comment type="similarity">
    <text evidence="2">Belongs to the FliR/MopE/SpaR family.</text>
</comment>
<dbReference type="AlphaFoldDB" id="A0A6I6HQA9"/>
<keyword evidence="4 7" id="KW-0812">Transmembrane</keyword>
<evidence type="ECO:0000313" key="8">
    <source>
        <dbReference type="EMBL" id="QGW84983.1"/>
    </source>
</evidence>
<reference evidence="8 9" key="1">
    <citation type="submission" date="2019-12" db="EMBL/GenBank/DDBJ databases">
        <title>Hybrid Genome Assemblies of two High G+C Isolates from Undergraduate Microbiology Courses.</title>
        <authorList>
            <person name="Ne Ville C.J."/>
            <person name="Enright D."/>
            <person name="Hernandez I."/>
            <person name="Dodsworth J."/>
            <person name="Orwin P.M."/>
        </authorList>
    </citation>
    <scope>NUCLEOTIDE SEQUENCE [LARGE SCALE GENOMIC DNA]</scope>
    <source>
        <strain evidence="8 9">CSUSB</strain>
    </source>
</reference>
<keyword evidence="5 7" id="KW-1133">Transmembrane helix</keyword>
<dbReference type="Proteomes" id="UP000425817">
    <property type="component" value="Chromosome"/>
</dbReference>
<accession>A0A6I6HQA9</accession>
<sequence length="245" mass="25956">MTPVLYAVPLPASVRVLLVLSLSVALASGISLPTGSETDWDSFLTAAIAELALGATLGLGILLAFGAFVVAGQLLDVQLGFGIAQVIDPVTARPVPILTSAFQYLAIVVFFLLNGHHALLRGIRYSVERFPVGAPWSLVNAVEPLMKQATGLFSLGFALAAPVVFCILLVEFVLGVVGRNLPQMNMFTMGIPVKIVVGLIALSLWFSGIGGVMTRVYASIATTWDAIFVAANPLPANQLRREQVR</sequence>
<organism evidence="8 9">
    <name type="scientific">Variovorax paradoxus</name>
    <dbReference type="NCBI Taxonomy" id="34073"/>
    <lineage>
        <taxon>Bacteria</taxon>
        <taxon>Pseudomonadati</taxon>
        <taxon>Pseudomonadota</taxon>
        <taxon>Betaproteobacteria</taxon>
        <taxon>Burkholderiales</taxon>
        <taxon>Comamonadaceae</taxon>
        <taxon>Variovorax</taxon>
    </lineage>
</organism>
<dbReference type="PRINTS" id="PR00953">
    <property type="entry name" value="TYPE3IMRPROT"/>
</dbReference>
<dbReference type="GO" id="GO:0005886">
    <property type="term" value="C:plasma membrane"/>
    <property type="evidence" value="ECO:0007669"/>
    <property type="project" value="UniProtKB-SubCell"/>
</dbReference>
<evidence type="ECO:0000256" key="5">
    <source>
        <dbReference type="ARBA" id="ARBA00022989"/>
    </source>
</evidence>
<protein>
    <submittedName>
        <fullName evidence="8">Type III secretion protein</fullName>
    </submittedName>
</protein>
<gene>
    <name evidence="8" type="ORF">GOQ09_11890</name>
</gene>
<dbReference type="InterPro" id="IPR002010">
    <property type="entry name" value="T3SS_IM_R"/>
</dbReference>
<evidence type="ECO:0000256" key="6">
    <source>
        <dbReference type="ARBA" id="ARBA00023136"/>
    </source>
</evidence>
<feature type="transmembrane region" description="Helical" evidence="7">
    <location>
        <begin position="152"/>
        <end position="174"/>
    </location>
</feature>
<evidence type="ECO:0000256" key="2">
    <source>
        <dbReference type="ARBA" id="ARBA00009772"/>
    </source>
</evidence>
<evidence type="ECO:0000256" key="7">
    <source>
        <dbReference type="SAM" id="Phobius"/>
    </source>
</evidence>
<dbReference type="OrthoDB" id="8808595at2"/>
<evidence type="ECO:0000256" key="1">
    <source>
        <dbReference type="ARBA" id="ARBA00004651"/>
    </source>
</evidence>
<dbReference type="EMBL" id="CP046622">
    <property type="protein sequence ID" value="QGW84983.1"/>
    <property type="molecule type" value="Genomic_DNA"/>
</dbReference>
<dbReference type="PANTHER" id="PTHR30065">
    <property type="entry name" value="FLAGELLAR BIOSYNTHETIC PROTEIN FLIR"/>
    <property type="match status" value="1"/>
</dbReference>
<dbReference type="Pfam" id="PF01311">
    <property type="entry name" value="Bac_export_1"/>
    <property type="match status" value="1"/>
</dbReference>
<name>A0A6I6HQA9_VARPD</name>
<proteinExistence type="inferred from homology"/>
<evidence type="ECO:0000256" key="4">
    <source>
        <dbReference type="ARBA" id="ARBA00022692"/>
    </source>
</evidence>
<feature type="transmembrane region" description="Helical" evidence="7">
    <location>
        <begin position="95"/>
        <end position="114"/>
    </location>
</feature>
<feature type="transmembrane region" description="Helical" evidence="7">
    <location>
        <begin position="12"/>
        <end position="32"/>
    </location>
</feature>
<dbReference type="PANTHER" id="PTHR30065:SF1">
    <property type="entry name" value="SURFACE PRESENTATION OF ANTIGENS PROTEIN SPAR"/>
    <property type="match status" value="1"/>
</dbReference>
<feature type="transmembrane region" description="Helical" evidence="7">
    <location>
        <begin position="186"/>
        <end position="206"/>
    </location>
</feature>
<dbReference type="GO" id="GO:0006605">
    <property type="term" value="P:protein targeting"/>
    <property type="evidence" value="ECO:0007669"/>
    <property type="project" value="InterPro"/>
</dbReference>